<dbReference type="EMBL" id="OB665594">
    <property type="protein sequence ID" value="CAD7233070.1"/>
    <property type="molecule type" value="Genomic_DNA"/>
</dbReference>
<gene>
    <name evidence="1" type="ORF">CTOB1V02_LOCUS10894</name>
</gene>
<protein>
    <submittedName>
        <fullName evidence="1">Uncharacterized protein</fullName>
    </submittedName>
</protein>
<proteinExistence type="predicted"/>
<accession>A0A7R8WM57</accession>
<sequence length="136" mass="15064">MTSEIQKEPSALEAQSPDELFHSTKLEDSDVLSVPNDFLGSGNTVPLRDVTPISMDNNNQICDVSEEDGTVRGGKNSIENHGMPISIFSASSYHRNIFALTSTFSFIDPTITQQDMTLEWDNKNYQLVAHIRAVDS</sequence>
<dbReference type="AlphaFoldDB" id="A0A7R8WM57"/>
<feature type="non-terminal residue" evidence="1">
    <location>
        <position position="136"/>
    </location>
</feature>
<name>A0A7R8WM57_9CRUS</name>
<reference evidence="1" key="1">
    <citation type="submission" date="2020-11" db="EMBL/GenBank/DDBJ databases">
        <authorList>
            <person name="Tran Van P."/>
        </authorList>
    </citation>
    <scope>NUCLEOTIDE SEQUENCE</scope>
</reference>
<organism evidence="1">
    <name type="scientific">Cyprideis torosa</name>
    <dbReference type="NCBI Taxonomy" id="163714"/>
    <lineage>
        <taxon>Eukaryota</taxon>
        <taxon>Metazoa</taxon>
        <taxon>Ecdysozoa</taxon>
        <taxon>Arthropoda</taxon>
        <taxon>Crustacea</taxon>
        <taxon>Oligostraca</taxon>
        <taxon>Ostracoda</taxon>
        <taxon>Podocopa</taxon>
        <taxon>Podocopida</taxon>
        <taxon>Cytherocopina</taxon>
        <taxon>Cytheroidea</taxon>
        <taxon>Cytherideidae</taxon>
        <taxon>Cyprideis</taxon>
    </lineage>
</organism>
<evidence type="ECO:0000313" key="1">
    <source>
        <dbReference type="EMBL" id="CAD7233070.1"/>
    </source>
</evidence>